<feature type="region of interest" description="Disordered" evidence="1">
    <location>
        <begin position="50"/>
        <end position="88"/>
    </location>
</feature>
<organism evidence="5 6">
    <name type="scientific">Phytophthora kernoviae</name>
    <dbReference type="NCBI Taxonomy" id="325452"/>
    <lineage>
        <taxon>Eukaryota</taxon>
        <taxon>Sar</taxon>
        <taxon>Stramenopiles</taxon>
        <taxon>Oomycota</taxon>
        <taxon>Peronosporomycetes</taxon>
        <taxon>Peronosporales</taxon>
        <taxon>Peronosporaceae</taxon>
        <taxon>Phytophthora</taxon>
    </lineage>
</organism>
<dbReference type="EMBL" id="MBDN02000008">
    <property type="protein sequence ID" value="RLN85425.1"/>
    <property type="molecule type" value="Genomic_DNA"/>
</dbReference>
<evidence type="ECO:0000256" key="1">
    <source>
        <dbReference type="SAM" id="MobiDB-lite"/>
    </source>
</evidence>
<evidence type="ECO:0000313" key="3">
    <source>
        <dbReference type="EMBL" id="KAG2532136.1"/>
    </source>
</evidence>
<evidence type="ECO:0000313" key="5">
    <source>
        <dbReference type="EMBL" id="RLN85425.1"/>
    </source>
</evidence>
<feature type="domain" description="PX" evidence="2">
    <location>
        <begin position="148"/>
        <end position="262"/>
    </location>
</feature>
<sequence>MYSPPKLIPELPRHSKVNDIVVEPITAPPSECGKASMDLAFTEIILDHDVETSSVPPQVEEEVEEEEIEDVKVEDEQEAASDPTELSFQKEDEPVIEAEITEEPVVEKEAPVAVEDDIEVEAEEEAVEPEIEAEDEEEVEKSAVIENSAMTEKSIVSAPALTFTADKVIFTVGIAFFNIIASTDEEDTHLAKRYSEFKMLHTEMAKIMTKEELPGMPGTSFLQGRNDRALLNERETTFVKMLNAIAQHPEASQSAPFVAFLA</sequence>
<accession>A0A421H2A9</accession>
<dbReference type="InterPro" id="IPR001683">
    <property type="entry name" value="PX_dom"/>
</dbReference>
<evidence type="ECO:0000313" key="6">
    <source>
        <dbReference type="Proteomes" id="UP000285624"/>
    </source>
</evidence>
<dbReference type="GO" id="GO:0035091">
    <property type="term" value="F:phosphatidylinositol binding"/>
    <property type="evidence" value="ECO:0007669"/>
    <property type="project" value="InterPro"/>
</dbReference>
<dbReference type="Proteomes" id="UP000785171">
    <property type="component" value="Unassembled WGS sequence"/>
</dbReference>
<protein>
    <recommendedName>
        <fullName evidence="2">PX domain-containing protein</fullName>
    </recommendedName>
</protein>
<keyword evidence="6" id="KW-1185">Reference proteome</keyword>
<proteinExistence type="predicted"/>
<reference evidence="6 7" key="2">
    <citation type="submission" date="2018-07" db="EMBL/GenBank/DDBJ databases">
        <title>Genome sequencing of oomycete isolates from Chile give support for New Zealand origin for Phytophthora kernoviae and make available the first Nothophytophthora sp. genome.</title>
        <authorList>
            <person name="Studholme D.J."/>
            <person name="Sanfuentes E."/>
            <person name="Panda P."/>
            <person name="Hill R."/>
            <person name="Sambles C."/>
            <person name="Grant M."/>
            <person name="Williams N.M."/>
            <person name="Mcdougal R.L."/>
        </authorList>
    </citation>
    <scope>NUCLEOTIDE SEQUENCE [LARGE SCALE GENOMIC DNA]</scope>
    <source>
        <strain evidence="4">Chile2</strain>
        <strain evidence="5">Chile4</strain>
    </source>
</reference>
<dbReference type="AlphaFoldDB" id="A0A421H2A9"/>
<evidence type="ECO:0000259" key="2">
    <source>
        <dbReference type="PROSITE" id="PS50195"/>
    </source>
</evidence>
<dbReference type="InterPro" id="IPR036871">
    <property type="entry name" value="PX_dom_sf"/>
</dbReference>
<dbReference type="Pfam" id="PF00787">
    <property type="entry name" value="PX"/>
    <property type="match status" value="1"/>
</dbReference>
<name>A0A421H2A9_9STRA</name>
<evidence type="ECO:0000313" key="7">
    <source>
        <dbReference type="Proteomes" id="UP000285883"/>
    </source>
</evidence>
<dbReference type="PROSITE" id="PS50195">
    <property type="entry name" value="PX"/>
    <property type="match status" value="1"/>
</dbReference>
<dbReference type="SUPFAM" id="SSF64268">
    <property type="entry name" value="PX domain"/>
    <property type="match status" value="1"/>
</dbReference>
<dbReference type="EMBL" id="MAYM02001187">
    <property type="protein sequence ID" value="RLN26100.1"/>
    <property type="molecule type" value="Genomic_DNA"/>
</dbReference>
<evidence type="ECO:0000313" key="4">
    <source>
        <dbReference type="EMBL" id="RLN26100.1"/>
    </source>
</evidence>
<comment type="caution">
    <text evidence="5">The sequence shown here is derived from an EMBL/GenBank/DDBJ whole genome shotgun (WGS) entry which is preliminary data.</text>
</comment>
<dbReference type="Proteomes" id="UP000285883">
    <property type="component" value="Unassembled WGS sequence"/>
</dbReference>
<reference evidence="3" key="1">
    <citation type="journal article" date="2015" name="Genom Data">
        <title>Genome sequences of six Phytophthora species associated with forests in New Zealand.</title>
        <authorList>
            <person name="Studholme D.J."/>
            <person name="McDougal R.L."/>
            <person name="Sambles C."/>
            <person name="Hansen E."/>
            <person name="Hardy G."/>
            <person name="Grant M."/>
            <person name="Ganley R.J."/>
            <person name="Williams N.M."/>
        </authorList>
    </citation>
    <scope>NUCLEOTIDE SEQUENCE</scope>
    <source>
        <strain evidence="3">NZFS 2646</strain>
    </source>
</reference>
<dbReference type="EMBL" id="JPWV03000006">
    <property type="protein sequence ID" value="KAG2532136.1"/>
    <property type="molecule type" value="Genomic_DNA"/>
</dbReference>
<gene>
    <name evidence="4" type="ORF">BBI17_000533</name>
    <name evidence="5" type="ORF">BBO99_00000494</name>
    <name evidence="3" type="ORF">JM16_000569</name>
</gene>
<feature type="compositionally biased region" description="Acidic residues" evidence="1">
    <location>
        <begin position="59"/>
        <end position="79"/>
    </location>
</feature>
<reference evidence="3" key="3">
    <citation type="submission" date="2020-06" db="EMBL/GenBank/DDBJ databases">
        <authorList>
            <person name="Studholme D.J."/>
        </authorList>
    </citation>
    <scope>NUCLEOTIDE SEQUENCE</scope>
    <source>
        <strain evidence="3">NZFS 2646</strain>
    </source>
</reference>
<dbReference type="CDD" id="cd06093">
    <property type="entry name" value="PX_domain"/>
    <property type="match status" value="1"/>
</dbReference>
<dbReference type="Gene3D" id="3.30.1520.10">
    <property type="entry name" value="Phox-like domain"/>
    <property type="match status" value="1"/>
</dbReference>
<dbReference type="Proteomes" id="UP000285624">
    <property type="component" value="Unassembled WGS sequence"/>
</dbReference>